<protein>
    <submittedName>
        <fullName evidence="1">DUF6037 family protein</fullName>
    </submittedName>
</protein>
<dbReference type="EMBL" id="JAMZFW010000009">
    <property type="protein sequence ID" value="MCP1102334.1"/>
    <property type="molecule type" value="Genomic_DNA"/>
</dbReference>
<dbReference type="RefSeq" id="WP_262066117.1">
    <property type="nucleotide sequence ID" value="NZ_JAMXOD010000009.1"/>
</dbReference>
<dbReference type="InterPro" id="IPR046100">
    <property type="entry name" value="DUF6037"/>
</dbReference>
<dbReference type="Proteomes" id="UP001523566">
    <property type="component" value="Unassembled WGS sequence"/>
</dbReference>
<proteinExistence type="predicted"/>
<reference evidence="1 2" key="1">
    <citation type="journal article" date="2022" name="Genome Biol. Evol.">
        <title>Host diet, physiology and behaviors set the stage for Lachnospiraceae cladogenesis.</title>
        <authorList>
            <person name="Vera-Ponce De Leon A."/>
            <person name="Schneider M."/>
            <person name="Jahnes B.C."/>
            <person name="Sadowski V."/>
            <person name="Camuy-Velez L.A."/>
            <person name="Duan J."/>
            <person name="Sabree Z.L."/>
        </authorList>
    </citation>
    <scope>NUCLEOTIDE SEQUENCE [LARGE SCALE GENOMIC DNA]</scope>
    <source>
        <strain evidence="1 2">PAL113</strain>
    </source>
</reference>
<dbReference type="Pfam" id="PF19503">
    <property type="entry name" value="DUF6037"/>
    <property type="match status" value="1"/>
</dbReference>
<sequence length="208" mass="24042">MILDNLKALKDDMVSKKWTICSFIFNYKEIEYIVLVKRFVGAEKRISDYALVKLHFMKSADLKDDLEVEANSNGLLIDSKKLRQYFGIEYQENLGDVLRQFTERLGNEIPPSVPDSDSVSQIEKKAMVQSLSKSDSEDPNKIYCTKVKRNPNQGQRSEFNSDKTKLLRESLFEHFRNNSEISFCYSLDAEKENNDAAILRNFANNNSM</sequence>
<name>A0ABT1E919_9FIRM</name>
<comment type="caution">
    <text evidence="1">The sequence shown here is derived from an EMBL/GenBank/DDBJ whole genome shotgun (WGS) entry which is preliminary data.</text>
</comment>
<evidence type="ECO:0000313" key="1">
    <source>
        <dbReference type="EMBL" id="MCP1102334.1"/>
    </source>
</evidence>
<evidence type="ECO:0000313" key="2">
    <source>
        <dbReference type="Proteomes" id="UP001523566"/>
    </source>
</evidence>
<gene>
    <name evidence="1" type="ORF">NK125_07920</name>
</gene>
<keyword evidence="2" id="KW-1185">Reference proteome</keyword>
<accession>A0ABT1E919</accession>
<organism evidence="1 2">
    <name type="scientific">Aequitasia blattaphilus</name>
    <dbReference type="NCBI Taxonomy" id="2949332"/>
    <lineage>
        <taxon>Bacteria</taxon>
        <taxon>Bacillati</taxon>
        <taxon>Bacillota</taxon>
        <taxon>Clostridia</taxon>
        <taxon>Lachnospirales</taxon>
        <taxon>Lachnospiraceae</taxon>
        <taxon>Aequitasia</taxon>
    </lineage>
</organism>